<organism evidence="10 11">
    <name type="scientific">Hydra vulgaris</name>
    <name type="common">Hydra</name>
    <name type="synonym">Hydra attenuata</name>
    <dbReference type="NCBI Taxonomy" id="6087"/>
    <lineage>
        <taxon>Eukaryota</taxon>
        <taxon>Metazoa</taxon>
        <taxon>Cnidaria</taxon>
        <taxon>Hydrozoa</taxon>
        <taxon>Hydroidolina</taxon>
        <taxon>Anthoathecata</taxon>
        <taxon>Aplanulata</taxon>
        <taxon>Hydridae</taxon>
        <taxon>Hydra</taxon>
    </lineage>
</organism>
<evidence type="ECO:0000256" key="8">
    <source>
        <dbReference type="SAM" id="Phobius"/>
    </source>
</evidence>
<dbReference type="InterPro" id="IPR000276">
    <property type="entry name" value="GPCR_Rhodpsn"/>
</dbReference>
<evidence type="ECO:0000313" key="10">
    <source>
        <dbReference type="Proteomes" id="UP001652625"/>
    </source>
</evidence>
<feature type="transmembrane region" description="Helical" evidence="8">
    <location>
        <begin position="148"/>
        <end position="169"/>
    </location>
</feature>
<dbReference type="InterPro" id="IPR017452">
    <property type="entry name" value="GPCR_Rhodpsn_7TM"/>
</dbReference>
<dbReference type="GeneID" id="101239951"/>
<feature type="transmembrane region" description="Helical" evidence="8">
    <location>
        <begin position="34"/>
        <end position="59"/>
    </location>
</feature>
<evidence type="ECO:0000256" key="6">
    <source>
        <dbReference type="ARBA" id="ARBA00023170"/>
    </source>
</evidence>
<dbReference type="RefSeq" id="XP_065667427.1">
    <property type="nucleotide sequence ID" value="XM_065811355.1"/>
</dbReference>
<keyword evidence="2 8" id="KW-0812">Transmembrane</keyword>
<feature type="transmembrane region" description="Helical" evidence="8">
    <location>
        <begin position="196"/>
        <end position="219"/>
    </location>
</feature>
<feature type="transmembrane region" description="Helical" evidence="8">
    <location>
        <begin position="110"/>
        <end position="136"/>
    </location>
</feature>
<protein>
    <submittedName>
        <fullName evidence="11 12">Galanin receptor 2a isoform X2</fullName>
    </submittedName>
</protein>
<feature type="transmembrane region" description="Helical" evidence="8">
    <location>
        <begin position="71"/>
        <end position="90"/>
    </location>
</feature>
<feature type="domain" description="G-protein coupled receptors family 1 profile" evidence="9">
    <location>
        <begin position="51"/>
        <end position="301"/>
    </location>
</feature>
<evidence type="ECO:0000313" key="12">
    <source>
        <dbReference type="RefSeq" id="XP_065667427.1"/>
    </source>
</evidence>
<keyword evidence="4" id="KW-0297">G-protein coupled receptor</keyword>
<dbReference type="PANTHER" id="PTHR45695:SF9">
    <property type="entry name" value="LEUCOKININ RECEPTOR"/>
    <property type="match status" value="1"/>
</dbReference>
<evidence type="ECO:0000256" key="2">
    <source>
        <dbReference type="ARBA" id="ARBA00022692"/>
    </source>
</evidence>
<evidence type="ECO:0000256" key="3">
    <source>
        <dbReference type="ARBA" id="ARBA00022989"/>
    </source>
</evidence>
<keyword evidence="7" id="KW-0807">Transducer</keyword>
<dbReference type="SMART" id="SM01381">
    <property type="entry name" value="7TM_GPCR_Srsx"/>
    <property type="match status" value="1"/>
</dbReference>
<keyword evidence="3 8" id="KW-1133">Transmembrane helix</keyword>
<comment type="subcellular location">
    <subcellularLocation>
        <location evidence="1">Membrane</location>
        <topology evidence="1">Multi-pass membrane protein</topology>
    </subcellularLocation>
</comment>
<evidence type="ECO:0000256" key="1">
    <source>
        <dbReference type="ARBA" id="ARBA00004141"/>
    </source>
</evidence>
<sequence>MRSKNETYNISLHHSVIDKLSNDTKKSEVDHVEAIVIVTLLVVIMIISLFGNLIVVVIVTKKRRMQTFTNWMILNLSIADLWVALLSIPLEIPMELNNKQWIYGKTFCSIFYPLQTSCVYGSVFTLVALSFSRFWAIVKPFNRQPNIFMAKVLIGFIWICSFIVVIPYMSVLNYSEDDDGVQHCEEKWTNTQKRTYTIALFLFQYVFPLTIICMAYIYIIRELCYRKKTENNNCKIKQLETKKVVKLLCIITMTFAICVLPYHIFALCVEFGALDEEKNNIISLICYIFLYTNSALNPVIYNIFNAEFRESFKELYRTVIIFIFYNIDSEKNIGFFSKRRRSCAPSSRTSKYSEDTFTKSRNSRFTQTFNKMASHSLITVDIDTCQ</sequence>
<keyword evidence="6 11" id="KW-0675">Receptor</keyword>
<dbReference type="RefSeq" id="XP_065667428.1">
    <property type="nucleotide sequence ID" value="XM_065811356.1"/>
</dbReference>
<evidence type="ECO:0000313" key="11">
    <source>
        <dbReference type="RefSeq" id="XP_065667426.1"/>
    </source>
</evidence>
<proteinExistence type="predicted"/>
<dbReference type="PANTHER" id="PTHR45695">
    <property type="entry name" value="LEUCOKININ RECEPTOR-RELATED"/>
    <property type="match status" value="1"/>
</dbReference>
<gene>
    <name evidence="11 12 13" type="primary">LOC101239951</name>
</gene>
<dbReference type="Gene3D" id="1.20.1070.10">
    <property type="entry name" value="Rhodopsin 7-helix transmembrane proteins"/>
    <property type="match status" value="1"/>
</dbReference>
<evidence type="ECO:0000256" key="4">
    <source>
        <dbReference type="ARBA" id="ARBA00023040"/>
    </source>
</evidence>
<feature type="transmembrane region" description="Helical" evidence="8">
    <location>
        <begin position="281"/>
        <end position="304"/>
    </location>
</feature>
<accession>A0ABM4CZM4</accession>
<evidence type="ECO:0000259" key="9">
    <source>
        <dbReference type="PROSITE" id="PS50262"/>
    </source>
</evidence>
<keyword evidence="10" id="KW-1185">Reference proteome</keyword>
<keyword evidence="5 8" id="KW-0472">Membrane</keyword>
<evidence type="ECO:0000256" key="7">
    <source>
        <dbReference type="ARBA" id="ARBA00023224"/>
    </source>
</evidence>
<feature type="transmembrane region" description="Helical" evidence="8">
    <location>
        <begin position="244"/>
        <end position="265"/>
    </location>
</feature>
<dbReference type="CDD" id="cd00637">
    <property type="entry name" value="7tm_classA_rhodopsin-like"/>
    <property type="match status" value="1"/>
</dbReference>
<dbReference type="PROSITE" id="PS50262">
    <property type="entry name" value="G_PROTEIN_RECEP_F1_2"/>
    <property type="match status" value="1"/>
</dbReference>
<reference evidence="11 12" key="1">
    <citation type="submission" date="2025-05" db="UniProtKB">
        <authorList>
            <consortium name="RefSeq"/>
        </authorList>
    </citation>
    <scope>IDENTIFICATION</scope>
</reference>
<dbReference type="RefSeq" id="XP_065667426.1">
    <property type="nucleotide sequence ID" value="XM_065811354.1"/>
</dbReference>
<dbReference type="PRINTS" id="PR00237">
    <property type="entry name" value="GPCRRHODOPSN"/>
</dbReference>
<dbReference type="Pfam" id="PF00001">
    <property type="entry name" value="7tm_1"/>
    <property type="match status" value="1"/>
</dbReference>
<dbReference type="SUPFAM" id="SSF81321">
    <property type="entry name" value="Family A G protein-coupled receptor-like"/>
    <property type="match status" value="1"/>
</dbReference>
<dbReference type="Proteomes" id="UP001652625">
    <property type="component" value="Chromosome 12"/>
</dbReference>
<evidence type="ECO:0000313" key="13">
    <source>
        <dbReference type="RefSeq" id="XP_065667428.1"/>
    </source>
</evidence>
<evidence type="ECO:0000256" key="5">
    <source>
        <dbReference type="ARBA" id="ARBA00023136"/>
    </source>
</evidence>
<name>A0ABM4CZM4_HYDVU</name>